<dbReference type="EMBL" id="SIDB01000002">
    <property type="protein sequence ID" value="KAI3435772.1"/>
    <property type="molecule type" value="Genomic_DNA"/>
</dbReference>
<evidence type="ECO:0000256" key="1">
    <source>
        <dbReference type="SAM" id="Phobius"/>
    </source>
</evidence>
<feature type="transmembrane region" description="Helical" evidence="1">
    <location>
        <begin position="28"/>
        <end position="47"/>
    </location>
</feature>
<dbReference type="PANTHER" id="PTHR34286:SF1">
    <property type="entry name" value="TRANSMEMBRANE PROTEIN"/>
    <property type="match status" value="1"/>
</dbReference>
<keyword evidence="1" id="KW-0472">Membrane</keyword>
<proteinExistence type="predicted"/>
<comment type="caution">
    <text evidence="2">The sequence shown here is derived from an EMBL/GenBank/DDBJ whole genome shotgun (WGS) entry which is preliminary data.</text>
</comment>
<dbReference type="Proteomes" id="UP001055712">
    <property type="component" value="Unassembled WGS sequence"/>
</dbReference>
<dbReference type="PANTHER" id="PTHR34286">
    <property type="entry name" value="TRANSMEMBRANE PROTEIN"/>
    <property type="match status" value="1"/>
</dbReference>
<gene>
    <name evidence="2" type="ORF">D9Q98_001830</name>
</gene>
<sequence>MGGGGGDLNVPKEIWSPTGGFFADPKKWKRNTLITAAAFASIAYLAFQQSIKMEQRHARPHGPILSERWYTDKNFPKQ</sequence>
<keyword evidence="1" id="KW-1133">Transmembrane helix</keyword>
<protein>
    <submittedName>
        <fullName evidence="2">Uncharacterized protein</fullName>
    </submittedName>
</protein>
<evidence type="ECO:0000313" key="2">
    <source>
        <dbReference type="EMBL" id="KAI3435772.1"/>
    </source>
</evidence>
<accession>A0A9D4TWH1</accession>
<reference evidence="2" key="1">
    <citation type="journal article" date="2019" name="Plant J.">
        <title>Chlorella vulgaris genome assembly and annotation reveals the molecular basis for metabolic acclimation to high light conditions.</title>
        <authorList>
            <person name="Cecchin M."/>
            <person name="Marcolungo L."/>
            <person name="Rossato M."/>
            <person name="Girolomoni L."/>
            <person name="Cosentino E."/>
            <person name="Cuine S."/>
            <person name="Li-Beisson Y."/>
            <person name="Delledonne M."/>
            <person name="Ballottari M."/>
        </authorList>
    </citation>
    <scope>NUCLEOTIDE SEQUENCE</scope>
    <source>
        <strain evidence="2">211/11P</strain>
    </source>
</reference>
<name>A0A9D4TWH1_CHLVU</name>
<keyword evidence="1" id="KW-0812">Transmembrane</keyword>
<evidence type="ECO:0000313" key="3">
    <source>
        <dbReference type="Proteomes" id="UP001055712"/>
    </source>
</evidence>
<dbReference type="OrthoDB" id="2100988at2759"/>
<organism evidence="2 3">
    <name type="scientific">Chlorella vulgaris</name>
    <name type="common">Green alga</name>
    <dbReference type="NCBI Taxonomy" id="3077"/>
    <lineage>
        <taxon>Eukaryota</taxon>
        <taxon>Viridiplantae</taxon>
        <taxon>Chlorophyta</taxon>
        <taxon>core chlorophytes</taxon>
        <taxon>Trebouxiophyceae</taxon>
        <taxon>Chlorellales</taxon>
        <taxon>Chlorellaceae</taxon>
        <taxon>Chlorella clade</taxon>
        <taxon>Chlorella</taxon>
    </lineage>
</organism>
<dbReference type="AlphaFoldDB" id="A0A9D4TWH1"/>
<reference evidence="2" key="2">
    <citation type="submission" date="2020-11" db="EMBL/GenBank/DDBJ databases">
        <authorList>
            <person name="Cecchin M."/>
            <person name="Marcolungo L."/>
            <person name="Rossato M."/>
            <person name="Girolomoni L."/>
            <person name="Cosentino E."/>
            <person name="Cuine S."/>
            <person name="Li-Beisson Y."/>
            <person name="Delledonne M."/>
            <person name="Ballottari M."/>
        </authorList>
    </citation>
    <scope>NUCLEOTIDE SEQUENCE</scope>
    <source>
        <strain evidence="2">211/11P</strain>
        <tissue evidence="2">Whole cell</tissue>
    </source>
</reference>
<keyword evidence="3" id="KW-1185">Reference proteome</keyword>